<feature type="transmembrane region" description="Helical" evidence="2">
    <location>
        <begin position="214"/>
        <end position="234"/>
    </location>
</feature>
<feature type="region of interest" description="Disordered" evidence="1">
    <location>
        <begin position="428"/>
        <end position="458"/>
    </location>
</feature>
<dbReference type="Proteomes" id="UP001212997">
    <property type="component" value="Unassembled WGS sequence"/>
</dbReference>
<sequence length="485" mass="54101">MLCSSSTNITHDLCSGLKPNPDLAGVGVRVAFYIQSAMNALLVVFSPRDSVPSAWAGTVLTGGLVIAAIVSKANKNLTLHHATLVMNFATLSCISSLAVAPLLPIWRLKPNEYYARELERHLLDLDDDRDILLESTVDFNRHKKKKVTAAQNRKRVVLALALLTQVVLQWAWGIILFISPVYDQPECSGQTTLILFFAPFCTQEINKAGKIAVWPVWILFSLGITLVLTIVLSLSSPNRAHDSSFLISRQTMSSTHSIYTPPTPFFTQLTRLHITITPIWKDKARLYIFLGNAVSFCLWLLYIYSTEYQRRRNTYYSSPDNDNGNENNVSGFGQITALLLSFQPAWSLVVALYKYPSLRRRQMRRLRSRSRDQSPSRTSVNEEQELLAGTTPTHSPSASRDLSALQAAAQEHIEMGIIARPDRGRDERVLAASSGSGRAEASPSRDDRAVPNRDFSGLQGVNIPSSAIEFTETEWAAHMRRRDVV</sequence>
<dbReference type="EMBL" id="JANAWD010000580">
    <property type="protein sequence ID" value="KAJ3477593.1"/>
    <property type="molecule type" value="Genomic_DNA"/>
</dbReference>
<feature type="transmembrane region" description="Helical" evidence="2">
    <location>
        <begin position="156"/>
        <end position="178"/>
    </location>
</feature>
<evidence type="ECO:0000313" key="3">
    <source>
        <dbReference type="EMBL" id="KAJ3477593.1"/>
    </source>
</evidence>
<comment type="caution">
    <text evidence="3">The sequence shown here is derived from an EMBL/GenBank/DDBJ whole genome shotgun (WGS) entry which is preliminary data.</text>
</comment>
<gene>
    <name evidence="3" type="ORF">NLI96_g10350</name>
</gene>
<evidence type="ECO:0000256" key="2">
    <source>
        <dbReference type="SAM" id="Phobius"/>
    </source>
</evidence>
<feature type="transmembrane region" description="Helical" evidence="2">
    <location>
        <begin position="26"/>
        <end position="45"/>
    </location>
</feature>
<organism evidence="3 4">
    <name type="scientific">Meripilus lineatus</name>
    <dbReference type="NCBI Taxonomy" id="2056292"/>
    <lineage>
        <taxon>Eukaryota</taxon>
        <taxon>Fungi</taxon>
        <taxon>Dikarya</taxon>
        <taxon>Basidiomycota</taxon>
        <taxon>Agaricomycotina</taxon>
        <taxon>Agaricomycetes</taxon>
        <taxon>Polyporales</taxon>
        <taxon>Meripilaceae</taxon>
        <taxon>Meripilus</taxon>
    </lineage>
</organism>
<accession>A0AAD5UZ17</accession>
<reference evidence="3" key="1">
    <citation type="submission" date="2022-07" db="EMBL/GenBank/DDBJ databases">
        <title>Genome Sequence of Physisporinus lineatus.</title>
        <authorList>
            <person name="Buettner E."/>
        </authorList>
    </citation>
    <scope>NUCLEOTIDE SEQUENCE</scope>
    <source>
        <strain evidence="3">VT162</strain>
    </source>
</reference>
<keyword evidence="4" id="KW-1185">Reference proteome</keyword>
<proteinExistence type="predicted"/>
<feature type="compositionally biased region" description="Polar residues" evidence="1">
    <location>
        <begin position="390"/>
        <end position="400"/>
    </location>
</feature>
<protein>
    <submittedName>
        <fullName evidence="3">Uncharacterized protein</fullName>
    </submittedName>
</protein>
<feature type="compositionally biased region" description="Low complexity" evidence="1">
    <location>
        <begin position="431"/>
        <end position="442"/>
    </location>
</feature>
<feature type="transmembrane region" description="Helical" evidence="2">
    <location>
        <begin position="286"/>
        <end position="305"/>
    </location>
</feature>
<evidence type="ECO:0000313" key="4">
    <source>
        <dbReference type="Proteomes" id="UP001212997"/>
    </source>
</evidence>
<feature type="region of interest" description="Disordered" evidence="1">
    <location>
        <begin position="364"/>
        <end position="403"/>
    </location>
</feature>
<name>A0AAD5UZ17_9APHY</name>
<keyword evidence="2" id="KW-1133">Transmembrane helix</keyword>
<dbReference type="AlphaFoldDB" id="A0AAD5UZ17"/>
<keyword evidence="2" id="KW-0472">Membrane</keyword>
<keyword evidence="2" id="KW-0812">Transmembrane</keyword>
<feature type="transmembrane region" description="Helical" evidence="2">
    <location>
        <begin position="335"/>
        <end position="355"/>
    </location>
</feature>
<feature type="transmembrane region" description="Helical" evidence="2">
    <location>
        <begin position="82"/>
        <end position="106"/>
    </location>
</feature>
<feature type="transmembrane region" description="Helical" evidence="2">
    <location>
        <begin position="52"/>
        <end position="70"/>
    </location>
</feature>
<evidence type="ECO:0000256" key="1">
    <source>
        <dbReference type="SAM" id="MobiDB-lite"/>
    </source>
</evidence>